<keyword evidence="1" id="KW-0732">Signal</keyword>
<keyword evidence="4" id="KW-1185">Reference proteome</keyword>
<dbReference type="PANTHER" id="PTHR43264:SF1">
    <property type="entry name" value="INOSINE_URIDINE-PREFERRING NUCLEOSIDE HYDROLASE DOMAIN-CONTAINING PROTEIN"/>
    <property type="match status" value="1"/>
</dbReference>
<dbReference type="GO" id="GO:0016799">
    <property type="term" value="F:hydrolase activity, hydrolyzing N-glycosyl compounds"/>
    <property type="evidence" value="ECO:0007669"/>
    <property type="project" value="InterPro"/>
</dbReference>
<evidence type="ECO:0000313" key="4">
    <source>
        <dbReference type="Proteomes" id="UP000316304"/>
    </source>
</evidence>
<dbReference type="OrthoDB" id="209323at2"/>
<dbReference type="Proteomes" id="UP000316304">
    <property type="component" value="Unassembled WGS sequence"/>
</dbReference>
<dbReference type="CDD" id="cd02652">
    <property type="entry name" value="nuc_hydro_2"/>
    <property type="match status" value="1"/>
</dbReference>
<dbReference type="AlphaFoldDB" id="A0A5C6C8V7"/>
<name>A0A5C6C8V7_9BACT</name>
<organism evidence="3 4">
    <name type="scientific">Novipirellula galeiformis</name>
    <dbReference type="NCBI Taxonomy" id="2528004"/>
    <lineage>
        <taxon>Bacteria</taxon>
        <taxon>Pseudomonadati</taxon>
        <taxon>Planctomycetota</taxon>
        <taxon>Planctomycetia</taxon>
        <taxon>Pirellulales</taxon>
        <taxon>Pirellulaceae</taxon>
        <taxon>Novipirellula</taxon>
    </lineage>
</organism>
<dbReference type="RefSeq" id="WP_146596386.1">
    <property type="nucleotide sequence ID" value="NZ_SJPT01000008.1"/>
</dbReference>
<evidence type="ECO:0000259" key="2">
    <source>
        <dbReference type="Pfam" id="PF01156"/>
    </source>
</evidence>
<gene>
    <name evidence="3" type="ORF">Pla52o_43140</name>
</gene>
<feature type="chain" id="PRO_5023069710" evidence="1">
    <location>
        <begin position="23"/>
        <end position="336"/>
    </location>
</feature>
<protein>
    <submittedName>
        <fullName evidence="3">Inosine-uridine preferring nucleoside hydrolase</fullName>
    </submittedName>
</protein>
<keyword evidence="3" id="KW-0378">Hydrolase</keyword>
<dbReference type="PANTHER" id="PTHR43264">
    <property type="match status" value="1"/>
</dbReference>
<sequence precursor="true">MKLQLCALFVLLVAVCPGALFAQQRLDPVPLIFDTDIGNDVDDVLALGMIHSLQSRGECELLAVTITKDHELAAPFVDAVNTFYGRGDIPIGVCRSGVTPAPGKFNLLATQRDNGKLRYPHDLTSGNDAPDAVAVLRKSLADAKDGSVVIAQVGFSTNLANLLSSKADRVSPLSGAELIKQKVRLLSIMAGGFTNGRGEYNLIKDIPSAKVVVADWPTPMVWSGYAVGLSLAYPHQSILRDYGYVEHHPLVEAYMLYQPPPHDRPTWDLTSVLYGVRPDHGYFELSEPGQVLIADDGVTTFKAAANGRDRYILVRDDLRFKVLEALQLLSSQPPSK</sequence>
<accession>A0A5C6C8V7</accession>
<dbReference type="InterPro" id="IPR036452">
    <property type="entry name" value="Ribo_hydro-like"/>
</dbReference>
<dbReference type="InterPro" id="IPR001910">
    <property type="entry name" value="Inosine/uridine_hydrolase_dom"/>
</dbReference>
<reference evidence="3 4" key="1">
    <citation type="submission" date="2019-02" db="EMBL/GenBank/DDBJ databases">
        <title>Deep-cultivation of Planctomycetes and their phenomic and genomic characterization uncovers novel biology.</title>
        <authorList>
            <person name="Wiegand S."/>
            <person name="Jogler M."/>
            <person name="Boedeker C."/>
            <person name="Pinto D."/>
            <person name="Vollmers J."/>
            <person name="Rivas-Marin E."/>
            <person name="Kohn T."/>
            <person name="Peeters S.H."/>
            <person name="Heuer A."/>
            <person name="Rast P."/>
            <person name="Oberbeckmann S."/>
            <person name="Bunk B."/>
            <person name="Jeske O."/>
            <person name="Meyerdierks A."/>
            <person name="Storesund J.E."/>
            <person name="Kallscheuer N."/>
            <person name="Luecker S."/>
            <person name="Lage O.M."/>
            <person name="Pohl T."/>
            <person name="Merkel B.J."/>
            <person name="Hornburger P."/>
            <person name="Mueller R.-W."/>
            <person name="Bruemmer F."/>
            <person name="Labrenz M."/>
            <person name="Spormann A.M."/>
            <person name="Op Den Camp H."/>
            <person name="Overmann J."/>
            <person name="Amann R."/>
            <person name="Jetten M.S.M."/>
            <person name="Mascher T."/>
            <person name="Medema M.H."/>
            <person name="Devos D.P."/>
            <person name="Kaster A.-K."/>
            <person name="Ovreas L."/>
            <person name="Rohde M."/>
            <person name="Galperin M.Y."/>
            <person name="Jogler C."/>
        </authorList>
    </citation>
    <scope>NUCLEOTIDE SEQUENCE [LARGE SCALE GENOMIC DNA]</scope>
    <source>
        <strain evidence="3 4">Pla52o</strain>
    </source>
</reference>
<dbReference type="Pfam" id="PF01156">
    <property type="entry name" value="IU_nuc_hydro"/>
    <property type="match status" value="1"/>
</dbReference>
<dbReference type="SUPFAM" id="SSF53590">
    <property type="entry name" value="Nucleoside hydrolase"/>
    <property type="match status" value="1"/>
</dbReference>
<proteinExistence type="predicted"/>
<evidence type="ECO:0000256" key="1">
    <source>
        <dbReference type="SAM" id="SignalP"/>
    </source>
</evidence>
<evidence type="ECO:0000313" key="3">
    <source>
        <dbReference type="EMBL" id="TWU20437.1"/>
    </source>
</evidence>
<feature type="domain" description="Inosine/uridine-preferring nucleoside hydrolase" evidence="2">
    <location>
        <begin position="31"/>
        <end position="233"/>
    </location>
</feature>
<comment type="caution">
    <text evidence="3">The sequence shown here is derived from an EMBL/GenBank/DDBJ whole genome shotgun (WGS) entry which is preliminary data.</text>
</comment>
<dbReference type="EMBL" id="SJPT01000008">
    <property type="protein sequence ID" value="TWU20437.1"/>
    <property type="molecule type" value="Genomic_DNA"/>
</dbReference>
<feature type="signal peptide" evidence="1">
    <location>
        <begin position="1"/>
        <end position="22"/>
    </location>
</feature>
<dbReference type="Gene3D" id="3.90.245.10">
    <property type="entry name" value="Ribonucleoside hydrolase-like"/>
    <property type="match status" value="1"/>
</dbReference>